<organism evidence="2 3">
    <name type="scientific">Streptomyces lateritius</name>
    <dbReference type="NCBI Taxonomy" id="67313"/>
    <lineage>
        <taxon>Bacteria</taxon>
        <taxon>Bacillati</taxon>
        <taxon>Actinomycetota</taxon>
        <taxon>Actinomycetes</taxon>
        <taxon>Kitasatosporales</taxon>
        <taxon>Streptomycetaceae</taxon>
        <taxon>Streptomyces</taxon>
    </lineage>
</organism>
<evidence type="ECO:0000256" key="1">
    <source>
        <dbReference type="SAM" id="MobiDB-lite"/>
    </source>
</evidence>
<dbReference type="SUPFAM" id="SSF50370">
    <property type="entry name" value="Ricin B-like lectins"/>
    <property type="match status" value="1"/>
</dbReference>
<name>A0ABW6YML1_9ACTN</name>
<sequence length="239" mass="25917">MAQPPHAARPARHKRPLLIAGAATAIAALTSGTLAVWANGDDNRGSHSPSAAGARTTTSASKPGSPSPSSQIPSPRPPLVPGTYRLRTADGRCVVERREESKEVKAIGLFLTPCTTSQNDTVTMQATSNGSYRIVFPGGQDEDQRFLRVYGASIEDGMAVVIDYCGTQEVIEAEQFRLEKTNLHGGGFLLIPNHLRFVPKDHRKDLCLGAPEADHKEWAFVSQLQCVTDSPRQVFRFLK</sequence>
<dbReference type="EMBL" id="JBIBSM010000024">
    <property type="protein sequence ID" value="MFF8280646.1"/>
    <property type="molecule type" value="Genomic_DNA"/>
</dbReference>
<dbReference type="Gene3D" id="2.80.10.50">
    <property type="match status" value="1"/>
</dbReference>
<dbReference type="InterPro" id="IPR035992">
    <property type="entry name" value="Ricin_B-like_lectins"/>
</dbReference>
<keyword evidence="3" id="KW-1185">Reference proteome</keyword>
<accession>A0ABW6YML1</accession>
<evidence type="ECO:0000313" key="3">
    <source>
        <dbReference type="Proteomes" id="UP001603013"/>
    </source>
</evidence>
<feature type="compositionally biased region" description="Low complexity" evidence="1">
    <location>
        <begin position="48"/>
        <end position="73"/>
    </location>
</feature>
<evidence type="ECO:0000313" key="2">
    <source>
        <dbReference type="EMBL" id="MFF8280646.1"/>
    </source>
</evidence>
<dbReference type="Proteomes" id="UP001603013">
    <property type="component" value="Unassembled WGS sequence"/>
</dbReference>
<proteinExistence type="predicted"/>
<feature type="region of interest" description="Disordered" evidence="1">
    <location>
        <begin position="37"/>
        <end position="84"/>
    </location>
</feature>
<gene>
    <name evidence="2" type="ORF">ACF05T_31990</name>
</gene>
<reference evidence="2 3" key="1">
    <citation type="submission" date="2024-10" db="EMBL/GenBank/DDBJ databases">
        <title>The Natural Products Discovery Center: Release of the First 8490 Sequenced Strains for Exploring Actinobacteria Biosynthetic Diversity.</title>
        <authorList>
            <person name="Kalkreuter E."/>
            <person name="Kautsar S.A."/>
            <person name="Yang D."/>
            <person name="Bader C.D."/>
            <person name="Teijaro C.N."/>
            <person name="Fluegel L."/>
            <person name="Davis C.M."/>
            <person name="Simpson J.R."/>
            <person name="Lauterbach L."/>
            <person name="Steele A.D."/>
            <person name="Gui C."/>
            <person name="Meng S."/>
            <person name="Li G."/>
            <person name="Viehrig K."/>
            <person name="Ye F."/>
            <person name="Su P."/>
            <person name="Kiefer A.F."/>
            <person name="Nichols A."/>
            <person name="Cepeda A.J."/>
            <person name="Yan W."/>
            <person name="Fan B."/>
            <person name="Jiang Y."/>
            <person name="Adhikari A."/>
            <person name="Zheng C.-J."/>
            <person name="Schuster L."/>
            <person name="Cowan T.M."/>
            <person name="Smanski M.J."/>
            <person name="Chevrette M.G."/>
            <person name="De Carvalho L.P.S."/>
            <person name="Shen B."/>
        </authorList>
    </citation>
    <scope>NUCLEOTIDE SEQUENCE [LARGE SCALE GENOMIC DNA]</scope>
    <source>
        <strain evidence="2 3">NPDC015755</strain>
    </source>
</reference>
<protein>
    <submittedName>
        <fullName evidence="2">RICIN domain-containing protein</fullName>
    </submittedName>
</protein>
<dbReference type="CDD" id="cd00161">
    <property type="entry name" value="beta-trefoil_Ricin-like"/>
    <property type="match status" value="1"/>
</dbReference>
<comment type="caution">
    <text evidence="2">The sequence shown here is derived from an EMBL/GenBank/DDBJ whole genome shotgun (WGS) entry which is preliminary data.</text>
</comment>
<dbReference type="RefSeq" id="WP_391937446.1">
    <property type="nucleotide sequence ID" value="NZ_JBIBSM010000024.1"/>
</dbReference>